<proteinExistence type="predicted"/>
<dbReference type="AlphaFoldDB" id="A0A811V330"/>
<evidence type="ECO:0000313" key="2">
    <source>
        <dbReference type="Proteomes" id="UP000606786"/>
    </source>
</evidence>
<accession>A0A811V330</accession>
<sequence>MFTISAKVVKEITLTDRPQADGQPHGQAVRQTVWHQIKLQVILEASRKIYNRRQENTDDDARL</sequence>
<dbReference type="Proteomes" id="UP000606786">
    <property type="component" value="Unassembled WGS sequence"/>
</dbReference>
<evidence type="ECO:0000313" key="1">
    <source>
        <dbReference type="EMBL" id="CAD7004256.1"/>
    </source>
</evidence>
<comment type="caution">
    <text evidence="1">The sequence shown here is derived from an EMBL/GenBank/DDBJ whole genome shotgun (WGS) entry which is preliminary data.</text>
</comment>
<protein>
    <submittedName>
        <fullName evidence="1">(Mediterranean fruit fly) hypothetical protein</fullName>
    </submittedName>
</protein>
<name>A0A811V330_CERCA</name>
<keyword evidence="2" id="KW-1185">Reference proteome</keyword>
<dbReference type="EMBL" id="CAJHJT010000034">
    <property type="protein sequence ID" value="CAD7004256.1"/>
    <property type="molecule type" value="Genomic_DNA"/>
</dbReference>
<reference evidence="1" key="1">
    <citation type="submission" date="2020-11" db="EMBL/GenBank/DDBJ databases">
        <authorList>
            <person name="Whitehead M."/>
        </authorList>
    </citation>
    <scope>NUCLEOTIDE SEQUENCE</scope>
    <source>
        <strain evidence="1">EGII</strain>
    </source>
</reference>
<organism evidence="1 2">
    <name type="scientific">Ceratitis capitata</name>
    <name type="common">Mediterranean fruit fly</name>
    <name type="synonym">Tephritis capitata</name>
    <dbReference type="NCBI Taxonomy" id="7213"/>
    <lineage>
        <taxon>Eukaryota</taxon>
        <taxon>Metazoa</taxon>
        <taxon>Ecdysozoa</taxon>
        <taxon>Arthropoda</taxon>
        <taxon>Hexapoda</taxon>
        <taxon>Insecta</taxon>
        <taxon>Pterygota</taxon>
        <taxon>Neoptera</taxon>
        <taxon>Endopterygota</taxon>
        <taxon>Diptera</taxon>
        <taxon>Brachycera</taxon>
        <taxon>Muscomorpha</taxon>
        <taxon>Tephritoidea</taxon>
        <taxon>Tephritidae</taxon>
        <taxon>Ceratitis</taxon>
        <taxon>Ceratitis</taxon>
    </lineage>
</organism>
<gene>
    <name evidence="1" type="ORF">CCAP1982_LOCUS12676</name>
</gene>